<dbReference type="PATRIC" id="fig|1094492.3.peg.1039"/>
<dbReference type="Gene3D" id="1.10.10.10">
    <property type="entry name" value="Winged helix-like DNA-binding domain superfamily/Winged helix DNA-binding domain"/>
    <property type="match status" value="1"/>
</dbReference>
<reference evidence="8 9" key="1">
    <citation type="journal article" date="2013" name="PLoS Genet.">
        <title>A gene transfer agent and a dynamic repertoire of secretion systems hold the keys to the explosive radiation of the emerging pathogen Bartonella.</title>
        <authorList>
            <person name="Guy L."/>
            <person name="Nystedt B."/>
            <person name="Toft C."/>
            <person name="Zaremba-Niedzwiedzka K."/>
            <person name="Berglund E.C."/>
            <person name="Granberg F."/>
            <person name="Naslund K."/>
            <person name="Eriksson A.S."/>
            <person name="Andersson S.G."/>
        </authorList>
    </citation>
    <scope>NUCLEOTIDE SEQUENCE [LARGE SCALE GENOMIC DNA]</scope>
    <source>
        <strain evidence="9">m02</strain>
    </source>
</reference>
<comment type="similarity">
    <text evidence="1">Belongs to the Fur family.</text>
</comment>
<evidence type="ECO:0000256" key="6">
    <source>
        <dbReference type="ARBA" id="ARBA00023163"/>
    </source>
</evidence>
<evidence type="ECO:0000313" key="8">
    <source>
        <dbReference type="EMBL" id="ENN93950.1"/>
    </source>
</evidence>
<comment type="caution">
    <text evidence="8">The sequence shown here is derived from an EMBL/GenBank/DDBJ whole genome shotgun (WGS) entry which is preliminary data.</text>
</comment>
<organism evidence="8 9">
    <name type="scientific">Bartonella bovis m02</name>
    <dbReference type="NCBI Taxonomy" id="1094492"/>
    <lineage>
        <taxon>Bacteria</taxon>
        <taxon>Pseudomonadati</taxon>
        <taxon>Pseudomonadota</taxon>
        <taxon>Alphaproteobacteria</taxon>
        <taxon>Hyphomicrobiales</taxon>
        <taxon>Bartonellaceae</taxon>
        <taxon>Bartonella</taxon>
    </lineage>
</organism>
<dbReference type="GO" id="GO:0005829">
    <property type="term" value="C:cytosol"/>
    <property type="evidence" value="ECO:0007669"/>
    <property type="project" value="TreeGrafter"/>
</dbReference>
<evidence type="ECO:0000256" key="4">
    <source>
        <dbReference type="ARBA" id="ARBA00023015"/>
    </source>
</evidence>
<dbReference type="PANTHER" id="PTHR33202">
    <property type="entry name" value="ZINC UPTAKE REGULATION PROTEIN"/>
    <property type="match status" value="1"/>
</dbReference>
<dbReference type="PANTHER" id="PTHR33202:SF6">
    <property type="entry name" value="ZINC UPTAKE REGULATION PROTEIN"/>
    <property type="match status" value="1"/>
</dbReference>
<dbReference type="InterPro" id="IPR036388">
    <property type="entry name" value="WH-like_DNA-bd_sf"/>
</dbReference>
<dbReference type="Gene3D" id="3.30.1490.190">
    <property type="match status" value="1"/>
</dbReference>
<evidence type="ECO:0000313" key="9">
    <source>
        <dbReference type="Proteomes" id="UP000014026"/>
    </source>
</evidence>
<dbReference type="GO" id="GO:0000976">
    <property type="term" value="F:transcription cis-regulatory region binding"/>
    <property type="evidence" value="ECO:0007669"/>
    <property type="project" value="TreeGrafter"/>
</dbReference>
<dbReference type="GO" id="GO:1900376">
    <property type="term" value="P:regulation of secondary metabolite biosynthetic process"/>
    <property type="evidence" value="ECO:0007669"/>
    <property type="project" value="TreeGrafter"/>
</dbReference>
<proteinExistence type="inferred from homology"/>
<dbReference type="GO" id="GO:0003700">
    <property type="term" value="F:DNA-binding transcription factor activity"/>
    <property type="evidence" value="ECO:0007669"/>
    <property type="project" value="InterPro"/>
</dbReference>
<sequence>MKRKVQMLPKLTHNQMLVLNILKNEQGPLTAYAILDRLREEGFRAPLQVYRALERLIQLKSIHRLESVNAFMACSYPENCQHELTIFTICVKCGKVNEVQEQAIMHGVQKMTQDSGFQAHRSTVEVRGTCKECTIK</sequence>
<feature type="binding site" evidence="7">
    <location>
        <position position="90"/>
    </location>
    <ligand>
        <name>Zn(2+)</name>
        <dbReference type="ChEBI" id="CHEBI:29105"/>
    </ligand>
</feature>
<dbReference type="GO" id="GO:0045892">
    <property type="term" value="P:negative regulation of DNA-templated transcription"/>
    <property type="evidence" value="ECO:0007669"/>
    <property type="project" value="TreeGrafter"/>
</dbReference>
<evidence type="ECO:0000256" key="5">
    <source>
        <dbReference type="ARBA" id="ARBA00023125"/>
    </source>
</evidence>
<dbReference type="HOGENOM" id="CLU_096072_2_2_5"/>
<dbReference type="SUPFAM" id="SSF46785">
    <property type="entry name" value="Winged helix' DNA-binding domain"/>
    <property type="match status" value="1"/>
</dbReference>
<dbReference type="InterPro" id="IPR002481">
    <property type="entry name" value="FUR"/>
</dbReference>
<evidence type="ECO:0000256" key="2">
    <source>
        <dbReference type="ARBA" id="ARBA00022491"/>
    </source>
</evidence>
<dbReference type="AlphaFoldDB" id="N6VJA3"/>
<name>N6VJA3_9HYPH</name>
<comment type="cofactor">
    <cofactor evidence="7">
        <name>Zn(2+)</name>
        <dbReference type="ChEBI" id="CHEBI:29105"/>
    </cofactor>
    <text evidence="7">Binds 1 zinc ion per subunit.</text>
</comment>
<dbReference type="InterPro" id="IPR043135">
    <property type="entry name" value="Fur_C"/>
</dbReference>
<keyword evidence="3 7" id="KW-0862">Zinc</keyword>
<accession>N6VJA3</accession>
<evidence type="ECO:0000256" key="7">
    <source>
        <dbReference type="PIRSR" id="PIRSR602481-1"/>
    </source>
</evidence>
<feature type="binding site" evidence="7">
    <location>
        <position position="130"/>
    </location>
    <ligand>
        <name>Zn(2+)</name>
        <dbReference type="ChEBI" id="CHEBI:29105"/>
    </ligand>
</feature>
<dbReference type="Proteomes" id="UP000014026">
    <property type="component" value="Unassembled WGS sequence"/>
</dbReference>
<evidence type="ECO:0000256" key="1">
    <source>
        <dbReference type="ARBA" id="ARBA00007957"/>
    </source>
</evidence>
<keyword evidence="2" id="KW-0678">Repressor</keyword>
<keyword evidence="6" id="KW-0804">Transcription</keyword>
<protein>
    <submittedName>
        <fullName evidence="8">Transcriptional regulator</fullName>
    </submittedName>
</protein>
<keyword evidence="4" id="KW-0805">Transcription regulation</keyword>
<feature type="binding site" evidence="7">
    <location>
        <position position="133"/>
    </location>
    <ligand>
        <name>Zn(2+)</name>
        <dbReference type="ChEBI" id="CHEBI:29105"/>
    </ligand>
</feature>
<dbReference type="Pfam" id="PF01475">
    <property type="entry name" value="FUR"/>
    <property type="match status" value="1"/>
</dbReference>
<evidence type="ECO:0000256" key="3">
    <source>
        <dbReference type="ARBA" id="ARBA00022833"/>
    </source>
</evidence>
<gene>
    <name evidence="8" type="primary">zur</name>
    <name evidence="8" type="ORF">m02_09760</name>
</gene>
<dbReference type="GO" id="GO:0008270">
    <property type="term" value="F:zinc ion binding"/>
    <property type="evidence" value="ECO:0007669"/>
    <property type="project" value="TreeGrafter"/>
</dbReference>
<feature type="binding site" evidence="7">
    <location>
        <position position="93"/>
    </location>
    <ligand>
        <name>Zn(2+)</name>
        <dbReference type="ChEBI" id="CHEBI:29105"/>
    </ligand>
</feature>
<dbReference type="InterPro" id="IPR036390">
    <property type="entry name" value="WH_DNA-bd_sf"/>
</dbReference>
<keyword evidence="5" id="KW-0238">DNA-binding</keyword>
<dbReference type="STRING" id="1094492.m02_09760"/>
<keyword evidence="7" id="KW-0479">Metal-binding</keyword>
<dbReference type="EMBL" id="AGWB01000003">
    <property type="protein sequence ID" value="ENN93950.1"/>
    <property type="molecule type" value="Genomic_DNA"/>
</dbReference>